<sequence>MLSVYRTIRERKDDLSFREDLISYVWEPARVQRFWLCDGFATYENMV</sequence>
<reference evidence="1" key="1">
    <citation type="journal article" date="2020" name="Nature">
        <title>Giant virus diversity and host interactions through global metagenomics.</title>
        <authorList>
            <person name="Schulz F."/>
            <person name="Roux S."/>
            <person name="Paez-Espino D."/>
            <person name="Jungbluth S."/>
            <person name="Walsh D.A."/>
            <person name="Denef V.J."/>
            <person name="McMahon K.D."/>
            <person name="Konstantinidis K.T."/>
            <person name="Eloe-Fadrosh E.A."/>
            <person name="Kyrpides N.C."/>
            <person name="Woyke T."/>
        </authorList>
    </citation>
    <scope>NUCLEOTIDE SEQUENCE</scope>
    <source>
        <strain evidence="1">GVMAG-M-3300027759-16</strain>
    </source>
</reference>
<evidence type="ECO:0000313" key="1">
    <source>
        <dbReference type="EMBL" id="QHU26260.1"/>
    </source>
</evidence>
<dbReference type="EMBL" id="MN740438">
    <property type="protein sequence ID" value="QHU26260.1"/>
    <property type="molecule type" value="Genomic_DNA"/>
</dbReference>
<dbReference type="AlphaFoldDB" id="A0A6C0L7L9"/>
<organism evidence="1">
    <name type="scientific">viral metagenome</name>
    <dbReference type="NCBI Taxonomy" id="1070528"/>
    <lineage>
        <taxon>unclassified sequences</taxon>
        <taxon>metagenomes</taxon>
        <taxon>organismal metagenomes</taxon>
    </lineage>
</organism>
<name>A0A6C0L7L9_9ZZZZ</name>
<proteinExistence type="predicted"/>
<accession>A0A6C0L7L9</accession>
<protein>
    <submittedName>
        <fullName evidence="1">Uncharacterized protein</fullName>
    </submittedName>
</protein>